<proteinExistence type="inferred from homology"/>
<dbReference type="EMBL" id="JADFTS010000005">
    <property type="protein sequence ID" value="KAF9605186.1"/>
    <property type="molecule type" value="Genomic_DNA"/>
</dbReference>
<dbReference type="Proteomes" id="UP000631114">
    <property type="component" value="Unassembled WGS sequence"/>
</dbReference>
<comment type="caution">
    <text evidence="4">The sequence shown here is derived from an EMBL/GenBank/DDBJ whole genome shotgun (WGS) entry which is preliminary data.</text>
</comment>
<dbReference type="GO" id="GO:0003729">
    <property type="term" value="F:mRNA binding"/>
    <property type="evidence" value="ECO:0007669"/>
    <property type="project" value="UniProtKB-ARBA"/>
</dbReference>
<dbReference type="PANTHER" id="PTHR45717:SF11">
    <property type="entry name" value="PENTACOTRIPEPTIDE-REPEAT REGION OF PRORP DOMAIN-CONTAINING PROTEIN"/>
    <property type="match status" value="1"/>
</dbReference>
<dbReference type="InterPro" id="IPR011990">
    <property type="entry name" value="TPR-like_helical_dom_sf"/>
</dbReference>
<dbReference type="PROSITE" id="PS51375">
    <property type="entry name" value="PPR"/>
    <property type="match status" value="1"/>
</dbReference>
<comment type="similarity">
    <text evidence="1">Belongs to the PPR family. P subfamily.</text>
</comment>
<dbReference type="GO" id="GO:0005739">
    <property type="term" value="C:mitochondrion"/>
    <property type="evidence" value="ECO:0007669"/>
    <property type="project" value="TreeGrafter"/>
</dbReference>
<evidence type="ECO:0000313" key="4">
    <source>
        <dbReference type="EMBL" id="KAF9605186.1"/>
    </source>
</evidence>
<protein>
    <recommendedName>
        <fullName evidence="6">Pentatricopeptide repeat-containing protein</fullName>
    </recommendedName>
</protein>
<reference evidence="4 5" key="1">
    <citation type="submission" date="2020-10" db="EMBL/GenBank/DDBJ databases">
        <title>The Coptis chinensis genome and diversification of protoberbering-type alkaloids.</title>
        <authorList>
            <person name="Wang B."/>
            <person name="Shu S."/>
            <person name="Song C."/>
            <person name="Liu Y."/>
        </authorList>
    </citation>
    <scope>NUCLEOTIDE SEQUENCE [LARGE SCALE GENOMIC DNA]</scope>
    <source>
        <strain evidence="4">HL-2020</strain>
        <tissue evidence="4">Leaf</tissue>
    </source>
</reference>
<dbReference type="InterPro" id="IPR002885">
    <property type="entry name" value="PPR_rpt"/>
</dbReference>
<dbReference type="NCBIfam" id="TIGR00756">
    <property type="entry name" value="PPR"/>
    <property type="match status" value="1"/>
</dbReference>
<evidence type="ECO:0000256" key="3">
    <source>
        <dbReference type="PROSITE-ProRule" id="PRU00708"/>
    </source>
</evidence>
<dbReference type="Pfam" id="PF01535">
    <property type="entry name" value="PPR"/>
    <property type="match status" value="1"/>
</dbReference>
<keyword evidence="5" id="KW-1185">Reference proteome</keyword>
<name>A0A835LZI1_9MAGN</name>
<evidence type="ECO:0000256" key="1">
    <source>
        <dbReference type="ARBA" id="ARBA00007626"/>
    </source>
</evidence>
<evidence type="ECO:0000313" key="5">
    <source>
        <dbReference type="Proteomes" id="UP000631114"/>
    </source>
</evidence>
<dbReference type="Pfam" id="PF13041">
    <property type="entry name" value="PPR_2"/>
    <property type="match status" value="2"/>
</dbReference>
<organism evidence="4 5">
    <name type="scientific">Coptis chinensis</name>
    <dbReference type="NCBI Taxonomy" id="261450"/>
    <lineage>
        <taxon>Eukaryota</taxon>
        <taxon>Viridiplantae</taxon>
        <taxon>Streptophyta</taxon>
        <taxon>Embryophyta</taxon>
        <taxon>Tracheophyta</taxon>
        <taxon>Spermatophyta</taxon>
        <taxon>Magnoliopsida</taxon>
        <taxon>Ranunculales</taxon>
        <taxon>Ranunculaceae</taxon>
        <taxon>Coptidoideae</taxon>
        <taxon>Coptis</taxon>
    </lineage>
</organism>
<evidence type="ECO:0000256" key="2">
    <source>
        <dbReference type="ARBA" id="ARBA00022737"/>
    </source>
</evidence>
<dbReference type="AlphaFoldDB" id="A0A835LZI1"/>
<evidence type="ECO:0008006" key="6">
    <source>
        <dbReference type="Google" id="ProtNLM"/>
    </source>
</evidence>
<dbReference type="OrthoDB" id="185373at2759"/>
<accession>A0A835LZI1</accession>
<keyword evidence="2" id="KW-0677">Repeat</keyword>
<gene>
    <name evidence="4" type="ORF">IFM89_014299</name>
</gene>
<dbReference type="Gene3D" id="1.25.40.10">
    <property type="entry name" value="Tetratricopeptide repeat domain"/>
    <property type="match status" value="2"/>
</dbReference>
<dbReference type="PANTHER" id="PTHR45717">
    <property type="entry name" value="OS12G0527900 PROTEIN"/>
    <property type="match status" value="1"/>
</dbReference>
<feature type="repeat" description="PPR" evidence="3">
    <location>
        <begin position="148"/>
        <end position="182"/>
    </location>
</feature>
<sequence length="342" mass="38961">MKADKVAPHVSTHNILLKIEADGNNIESLTKVFGEMKRANVEPNEITYCILATVHFVARLYSVAEAYVEEIEKSKTGNNWSTLDVLLILYGYLGKEDELERTLGVIQKLPHVRYKSFVLAIEAFGRLGRLDRVEELWLEMKSTKQLNSTEHFNSIISVYCRRGLIDKASKVFKEMETNGCRPNAITYRHLTLGCLKAGLVEEALKTLEVGMDKTITSTVKRSTPWLETTLLVVELFADRGDVENVKRLFTELKEARYSRAVSDLTFLQGENEGMVMGALYTNVFDANFDTLLWSSQKRDRKLGGKLLLNQAETDSTCRQWQWNTLRREKTDVYGVVPLESYG</sequence>